<sequence>MEASPFSSVASRHLSATSPSLPFCRNLSNSKFSRKPTGACSSSSWTGSTHSVLFSSRNSFTREVWGVINSKSIVTVKREMRGVIRAEMFGQLTSGLEAAWNKLKGEEVLTKENIVEPMIDIRRALLEADISLSKLLVLAEFKESNISLHVDLHSSTLGAPRLDCT</sequence>
<accession>A0ABC8T554</accession>
<dbReference type="AlphaFoldDB" id="A0ABC8T554"/>
<gene>
    <name evidence="2" type="ORF">ILEXP_LOCUS33485</name>
</gene>
<dbReference type="Proteomes" id="UP001642360">
    <property type="component" value="Unassembled WGS sequence"/>
</dbReference>
<dbReference type="InterPro" id="IPR036225">
    <property type="entry name" value="SRP/SRP_N"/>
</dbReference>
<keyword evidence="3" id="KW-1185">Reference proteome</keyword>
<dbReference type="Gene3D" id="1.20.120.140">
    <property type="entry name" value="Signal recognition particle SRP54, nucleotide-binding domain"/>
    <property type="match status" value="1"/>
</dbReference>
<evidence type="ECO:0000313" key="3">
    <source>
        <dbReference type="Proteomes" id="UP001642360"/>
    </source>
</evidence>
<proteinExistence type="predicted"/>
<comment type="caution">
    <text evidence="2">The sequence shown here is derived from an EMBL/GenBank/DDBJ whole genome shotgun (WGS) entry which is preliminary data.</text>
</comment>
<dbReference type="InterPro" id="IPR042101">
    <property type="entry name" value="SRP54_N_sf"/>
</dbReference>
<dbReference type="EMBL" id="CAUOFW020004186">
    <property type="protein sequence ID" value="CAK9164378.1"/>
    <property type="molecule type" value="Genomic_DNA"/>
</dbReference>
<dbReference type="Pfam" id="PF02881">
    <property type="entry name" value="SRP54_N"/>
    <property type="match status" value="1"/>
</dbReference>
<protein>
    <recommendedName>
        <fullName evidence="1">Signal recognition particle SRP54 helical bundle domain-containing protein</fullName>
    </recommendedName>
</protein>
<feature type="domain" description="Signal recognition particle SRP54 helical bundle" evidence="1">
    <location>
        <begin position="92"/>
        <end position="132"/>
    </location>
</feature>
<name>A0ABC8T554_9AQUA</name>
<evidence type="ECO:0000313" key="2">
    <source>
        <dbReference type="EMBL" id="CAK9164378.1"/>
    </source>
</evidence>
<dbReference type="SUPFAM" id="SSF47364">
    <property type="entry name" value="Domain of the SRP/SRP receptor G-proteins"/>
    <property type="match status" value="1"/>
</dbReference>
<organism evidence="2 3">
    <name type="scientific">Ilex paraguariensis</name>
    <name type="common">yerba mate</name>
    <dbReference type="NCBI Taxonomy" id="185542"/>
    <lineage>
        <taxon>Eukaryota</taxon>
        <taxon>Viridiplantae</taxon>
        <taxon>Streptophyta</taxon>
        <taxon>Embryophyta</taxon>
        <taxon>Tracheophyta</taxon>
        <taxon>Spermatophyta</taxon>
        <taxon>Magnoliopsida</taxon>
        <taxon>eudicotyledons</taxon>
        <taxon>Gunneridae</taxon>
        <taxon>Pentapetalae</taxon>
        <taxon>asterids</taxon>
        <taxon>campanulids</taxon>
        <taxon>Aquifoliales</taxon>
        <taxon>Aquifoliaceae</taxon>
        <taxon>Ilex</taxon>
    </lineage>
</organism>
<evidence type="ECO:0000259" key="1">
    <source>
        <dbReference type="Pfam" id="PF02881"/>
    </source>
</evidence>
<dbReference type="InterPro" id="IPR013822">
    <property type="entry name" value="Signal_recog_particl_SRP54_hlx"/>
</dbReference>
<reference evidence="2 3" key="1">
    <citation type="submission" date="2024-02" db="EMBL/GenBank/DDBJ databases">
        <authorList>
            <person name="Vignale AGUSTIN F."/>
            <person name="Sosa J E."/>
            <person name="Modenutti C."/>
        </authorList>
    </citation>
    <scope>NUCLEOTIDE SEQUENCE [LARGE SCALE GENOMIC DNA]</scope>
</reference>